<evidence type="ECO:0000256" key="10">
    <source>
        <dbReference type="SAM" id="MobiDB-lite"/>
    </source>
</evidence>
<comment type="similarity">
    <text evidence="3">Belongs to the peptidase M10B family.</text>
</comment>
<evidence type="ECO:0000313" key="13">
    <source>
        <dbReference type="Proteomes" id="UP001205560"/>
    </source>
</evidence>
<dbReference type="InterPro" id="IPR025282">
    <property type="entry name" value="DUF4214"/>
</dbReference>
<dbReference type="PANTHER" id="PTHR38340">
    <property type="entry name" value="S-LAYER PROTEIN"/>
    <property type="match status" value="1"/>
</dbReference>
<dbReference type="RefSeq" id="WP_258844720.1">
    <property type="nucleotide sequence ID" value="NZ_JANUGX010000006.1"/>
</dbReference>
<comment type="caution">
    <text evidence="12">The sequence shown here is derived from an EMBL/GenBank/DDBJ whole genome shotgun (WGS) entry which is preliminary data.</text>
</comment>
<dbReference type="Gene3D" id="3.40.390.10">
    <property type="entry name" value="Collagenase (Catalytic Domain)"/>
    <property type="match status" value="1"/>
</dbReference>
<sequence>MATTANPNSLRIDGTPGDDGLLGTPADEDIHGGAGNDDLVGKGGNDLLDGGPGDDYLIGDSGNDTLLGGDGDDFLAGQGGNDSLDGGTGLNVLFGGDGDDHYEIHSLTDLIIDTGGHDSGTVSVDWYKTDPTVEDWSWAPGVQKLPYWIDALVYDGVPFIGAALDGAHTIYYAFAQTPPSFFNDEDKNGFKAFNAAQIGYTRTVLAYMETVLNLHFVETTDTEGDSTIVFANNKQEDSAGYGYALQPTGGSARVLVDITLQTQSPMFDSGAELMRVLAHEIGHALGLKHPFGHDDALGNAGIGPFLPAAEDNVLYSIMSYTGIEPHPGQFSPLDIAALQYVYGPAGGYRAEDTRYTIGRDYMMIGDGGGNDTLDGAAQTRDLTLFLEAGYWSYVGAKAATITAHGQITIDLGTVIENAIGGAGNDLIVGNAVANSISGGGGNDLLRGGGGDDRLDGGAGRDTAAYDGARAGYTVTRTDTGLRVTDRSGVEGSDSLAGIERLLFADGALAFDVDGVAGKAYQLYAAAFDRVPDLGGLGFWLGAMDGGTSLTDVATEFTKSKEFTSMYGATRSAEDFLTKVYQHVLHRAPDPAGYDYWLQVMKSGATEGQVLAAVSEDFENHNLLIGQMQDGIAYKPYV</sequence>
<keyword evidence="5" id="KW-0645">Protease</keyword>
<gene>
    <name evidence="12" type="ORF">NX782_07020</name>
</gene>
<dbReference type="SUPFAM" id="SSF55486">
    <property type="entry name" value="Metalloproteases ('zincins'), catalytic domain"/>
    <property type="match status" value="1"/>
</dbReference>
<protein>
    <submittedName>
        <fullName evidence="12">M57 family metalloprotease</fullName>
    </submittedName>
</protein>
<feature type="region of interest" description="Disordered" evidence="10">
    <location>
        <begin position="1"/>
        <end position="46"/>
    </location>
</feature>
<dbReference type="GO" id="GO:0008237">
    <property type="term" value="F:metallopeptidase activity"/>
    <property type="evidence" value="ECO:0007669"/>
    <property type="project" value="UniProtKB-KW"/>
</dbReference>
<dbReference type="InterPro" id="IPR018511">
    <property type="entry name" value="Hemolysin-typ_Ca-bd_CS"/>
</dbReference>
<dbReference type="InterPro" id="IPR011049">
    <property type="entry name" value="Serralysin-like_metalloprot_C"/>
</dbReference>
<proteinExistence type="inferred from homology"/>
<dbReference type="Pfam" id="PF00353">
    <property type="entry name" value="HemolysinCabind"/>
    <property type="match status" value="3"/>
</dbReference>
<evidence type="ECO:0000256" key="1">
    <source>
        <dbReference type="ARBA" id="ARBA00001913"/>
    </source>
</evidence>
<dbReference type="Proteomes" id="UP001205560">
    <property type="component" value="Unassembled WGS sequence"/>
</dbReference>
<dbReference type="Pfam" id="PF13946">
    <property type="entry name" value="DUF4214"/>
    <property type="match status" value="1"/>
</dbReference>
<feature type="compositionally biased region" description="Low complexity" evidence="10">
    <location>
        <begin position="13"/>
        <end position="25"/>
    </location>
</feature>
<evidence type="ECO:0000256" key="2">
    <source>
        <dbReference type="ARBA" id="ARBA00004613"/>
    </source>
</evidence>
<evidence type="ECO:0000256" key="6">
    <source>
        <dbReference type="ARBA" id="ARBA00022723"/>
    </source>
</evidence>
<keyword evidence="12" id="KW-0482">Metalloprotease</keyword>
<dbReference type="InterPro" id="IPR013858">
    <property type="entry name" value="Peptidase_M10B_C"/>
</dbReference>
<dbReference type="PRINTS" id="PR00313">
    <property type="entry name" value="CABNDNGRPT"/>
</dbReference>
<keyword evidence="4" id="KW-0964">Secreted</keyword>
<evidence type="ECO:0000313" key="12">
    <source>
        <dbReference type="EMBL" id="MCS0588952.1"/>
    </source>
</evidence>
<evidence type="ECO:0000259" key="11">
    <source>
        <dbReference type="SMART" id="SM00235"/>
    </source>
</evidence>
<dbReference type="InterPro" id="IPR050557">
    <property type="entry name" value="RTX_toxin/Mannuronan_C5-epim"/>
</dbReference>
<evidence type="ECO:0000256" key="9">
    <source>
        <dbReference type="ARBA" id="ARBA00022833"/>
    </source>
</evidence>
<comment type="subcellular location">
    <subcellularLocation>
        <location evidence="2">Secreted</location>
    </subcellularLocation>
</comment>
<comment type="cofactor">
    <cofactor evidence="1">
        <name>Ca(2+)</name>
        <dbReference type="ChEBI" id="CHEBI:29108"/>
    </cofactor>
</comment>
<organism evidence="12 13">
    <name type="scientific">Massilia norwichensis</name>
    <dbReference type="NCBI Taxonomy" id="1442366"/>
    <lineage>
        <taxon>Bacteria</taxon>
        <taxon>Pseudomonadati</taxon>
        <taxon>Pseudomonadota</taxon>
        <taxon>Betaproteobacteria</taxon>
        <taxon>Burkholderiales</taxon>
        <taxon>Oxalobacteraceae</taxon>
        <taxon>Telluria group</taxon>
        <taxon>Massilia</taxon>
    </lineage>
</organism>
<evidence type="ECO:0000256" key="4">
    <source>
        <dbReference type="ARBA" id="ARBA00022525"/>
    </source>
</evidence>
<feature type="domain" description="Peptidase metallopeptidase" evidence="11">
    <location>
        <begin position="161"/>
        <end position="329"/>
    </location>
</feature>
<dbReference type="Pfam" id="PF08548">
    <property type="entry name" value="Peptidase_M10_C"/>
    <property type="match status" value="1"/>
</dbReference>
<dbReference type="InterPro" id="IPR034033">
    <property type="entry name" value="Serralysin-like"/>
</dbReference>
<dbReference type="InterPro" id="IPR024079">
    <property type="entry name" value="MetalloPept_cat_dom_sf"/>
</dbReference>
<dbReference type="InterPro" id="IPR001818">
    <property type="entry name" value="Pept_M10_metallopeptidase"/>
</dbReference>
<keyword evidence="13" id="KW-1185">Reference proteome</keyword>
<dbReference type="InterPro" id="IPR001343">
    <property type="entry name" value="Hemolysn_Ca-bd"/>
</dbReference>
<dbReference type="SMART" id="SM00235">
    <property type="entry name" value="ZnMc"/>
    <property type="match status" value="1"/>
</dbReference>
<reference evidence="12 13" key="1">
    <citation type="submission" date="2022-08" db="EMBL/GenBank/DDBJ databases">
        <title>Reclassification of Massilia species as members of the genera Telluria, Duganella, Pseudoduganella, Mokoshia gen. nov. and Zemynaea gen. nov. using orthogonal and non-orthogonal genome-based approaches.</title>
        <authorList>
            <person name="Bowman J.P."/>
        </authorList>
    </citation>
    <scope>NUCLEOTIDE SEQUENCE [LARGE SCALE GENOMIC DNA]</scope>
    <source>
        <strain evidence="12 13">LMG 28164</strain>
    </source>
</reference>
<dbReference type="CDD" id="cd04277">
    <property type="entry name" value="ZnMc_serralysin_like"/>
    <property type="match status" value="1"/>
</dbReference>
<dbReference type="EMBL" id="JANUGX010000006">
    <property type="protein sequence ID" value="MCS0588952.1"/>
    <property type="molecule type" value="Genomic_DNA"/>
</dbReference>
<keyword evidence="8" id="KW-0378">Hydrolase</keyword>
<keyword evidence="9" id="KW-0862">Zinc</keyword>
<keyword evidence="7" id="KW-0677">Repeat</keyword>
<evidence type="ECO:0000256" key="3">
    <source>
        <dbReference type="ARBA" id="ARBA00009490"/>
    </source>
</evidence>
<dbReference type="Gene3D" id="2.150.10.10">
    <property type="entry name" value="Serralysin-like metalloprotease, C-terminal"/>
    <property type="match status" value="3"/>
</dbReference>
<evidence type="ECO:0000256" key="7">
    <source>
        <dbReference type="ARBA" id="ARBA00022737"/>
    </source>
</evidence>
<dbReference type="PROSITE" id="PS00330">
    <property type="entry name" value="HEMOLYSIN_CALCIUM"/>
    <property type="match status" value="3"/>
</dbReference>
<accession>A0ABT2A437</accession>
<evidence type="ECO:0000256" key="8">
    <source>
        <dbReference type="ARBA" id="ARBA00022801"/>
    </source>
</evidence>
<name>A0ABT2A437_9BURK</name>
<dbReference type="Pfam" id="PF00413">
    <property type="entry name" value="Peptidase_M10"/>
    <property type="match status" value="1"/>
</dbReference>
<dbReference type="SUPFAM" id="SSF51120">
    <property type="entry name" value="beta-Roll"/>
    <property type="match status" value="2"/>
</dbReference>
<dbReference type="InterPro" id="IPR006026">
    <property type="entry name" value="Peptidase_Metallo"/>
</dbReference>
<keyword evidence="6" id="KW-0479">Metal-binding</keyword>
<evidence type="ECO:0000256" key="5">
    <source>
        <dbReference type="ARBA" id="ARBA00022670"/>
    </source>
</evidence>
<dbReference type="PANTHER" id="PTHR38340:SF1">
    <property type="entry name" value="S-LAYER PROTEIN"/>
    <property type="match status" value="1"/>
</dbReference>